<dbReference type="Gene3D" id="2.40.440.10">
    <property type="entry name" value="L,D-transpeptidase catalytic domain-like"/>
    <property type="match status" value="1"/>
</dbReference>
<evidence type="ECO:0000259" key="9">
    <source>
        <dbReference type="PROSITE" id="PS52029"/>
    </source>
</evidence>
<evidence type="ECO:0000256" key="4">
    <source>
        <dbReference type="ARBA" id="ARBA00022984"/>
    </source>
</evidence>
<gene>
    <name evidence="10" type="ORF">GCM10009754_66240</name>
</gene>
<dbReference type="PANTHER" id="PTHR30582:SF2">
    <property type="entry name" value="L,D-TRANSPEPTIDASE YCIB-RELATED"/>
    <property type="match status" value="1"/>
</dbReference>
<protein>
    <submittedName>
        <fullName evidence="10">Ig-like domain-containing protein</fullName>
    </submittedName>
</protein>
<evidence type="ECO:0000256" key="5">
    <source>
        <dbReference type="ARBA" id="ARBA00023315"/>
    </source>
</evidence>
<evidence type="ECO:0000256" key="3">
    <source>
        <dbReference type="ARBA" id="ARBA00022960"/>
    </source>
</evidence>
<dbReference type="Proteomes" id="UP001501116">
    <property type="component" value="Unassembled WGS sequence"/>
</dbReference>
<evidence type="ECO:0000313" key="10">
    <source>
        <dbReference type="EMBL" id="GAA1980426.1"/>
    </source>
</evidence>
<keyword evidence="11" id="KW-1185">Reference proteome</keyword>
<evidence type="ECO:0000256" key="6">
    <source>
        <dbReference type="ARBA" id="ARBA00023316"/>
    </source>
</evidence>
<proteinExistence type="predicted"/>
<keyword evidence="4 7" id="KW-0573">Peptidoglycan synthesis</keyword>
<dbReference type="RefSeq" id="WP_344428077.1">
    <property type="nucleotide sequence ID" value="NZ_BAAANN010000033.1"/>
</dbReference>
<evidence type="ECO:0000256" key="1">
    <source>
        <dbReference type="ARBA" id="ARBA00004752"/>
    </source>
</evidence>
<feature type="active site" description="Proton donor/acceptor" evidence="7">
    <location>
        <position position="320"/>
    </location>
</feature>
<dbReference type="Gene3D" id="2.60.40.3710">
    <property type="match status" value="1"/>
</dbReference>
<dbReference type="PROSITE" id="PS52029">
    <property type="entry name" value="LD_TPASE"/>
    <property type="match status" value="1"/>
</dbReference>
<feature type="chain" id="PRO_5046767079" evidence="8">
    <location>
        <begin position="30"/>
        <end position="390"/>
    </location>
</feature>
<reference evidence="10 11" key="1">
    <citation type="journal article" date="2019" name="Int. J. Syst. Evol. Microbiol.">
        <title>The Global Catalogue of Microorganisms (GCM) 10K type strain sequencing project: providing services to taxonomists for standard genome sequencing and annotation.</title>
        <authorList>
            <consortium name="The Broad Institute Genomics Platform"/>
            <consortium name="The Broad Institute Genome Sequencing Center for Infectious Disease"/>
            <person name="Wu L."/>
            <person name="Ma J."/>
        </authorList>
    </citation>
    <scope>NUCLEOTIDE SEQUENCE [LARGE SCALE GENOMIC DNA]</scope>
    <source>
        <strain evidence="10 11">JCM 14545</strain>
    </source>
</reference>
<dbReference type="EMBL" id="BAAANN010000033">
    <property type="protein sequence ID" value="GAA1980426.1"/>
    <property type="molecule type" value="Genomic_DNA"/>
</dbReference>
<accession>A0ABN2S4X8</accession>
<dbReference type="PANTHER" id="PTHR30582">
    <property type="entry name" value="L,D-TRANSPEPTIDASE"/>
    <property type="match status" value="1"/>
</dbReference>
<dbReference type="Gene3D" id="2.60.40.3780">
    <property type="match status" value="1"/>
</dbReference>
<name>A0ABN2S4X8_9PSEU</name>
<evidence type="ECO:0000313" key="11">
    <source>
        <dbReference type="Proteomes" id="UP001501116"/>
    </source>
</evidence>
<dbReference type="Pfam" id="PF17964">
    <property type="entry name" value="Big_10"/>
    <property type="match status" value="1"/>
</dbReference>
<dbReference type="CDD" id="cd13432">
    <property type="entry name" value="LDT_IgD_like_2"/>
    <property type="match status" value="1"/>
</dbReference>
<evidence type="ECO:0000256" key="7">
    <source>
        <dbReference type="PROSITE-ProRule" id="PRU01373"/>
    </source>
</evidence>
<dbReference type="InterPro" id="IPR038063">
    <property type="entry name" value="Transpep_catalytic_dom"/>
</dbReference>
<keyword evidence="2" id="KW-0808">Transferase</keyword>
<dbReference type="PROSITE" id="PS51257">
    <property type="entry name" value="PROKAR_LIPOPROTEIN"/>
    <property type="match status" value="1"/>
</dbReference>
<feature type="signal peptide" evidence="8">
    <location>
        <begin position="1"/>
        <end position="29"/>
    </location>
</feature>
<sequence length="390" mass="41750">MFERRTVFKAALATSATVLVAACSSDDSAAPGTGGAAGGDVPEQPKAQITATPVVGAKDAPVSQPVVLKVAEGKFTDVKVTNAEGKVVEGDFDAEKTTWTSKGQLGYGKSYTYAAKAAGTDSKEAQLTGAFDTVKPAKEIRVTLNPGDDAEVGVAMPISVKFASPVKDKAAAQKALVVEPSQKVEGEWAWLSDKQADWRPKEYWPAGTSVKVTAKVYGIDLGGGMYAKDDVSTEFKIGRNQVVKINTPDHVMKVYRNGKESASYPASNGLDSVTDRNTPNGTFIVMTKEPTARFDNARYGYTNVNKKWACRISNHGEYIHENQDNASAIGNTNNSHGCVNLLDKDAKAYFDSAMIGDPVEVTGSKLNAVTTSDVMDWLLDWKTWQSKSAL</sequence>
<dbReference type="InterPro" id="IPR050979">
    <property type="entry name" value="LD-transpeptidase"/>
</dbReference>
<comment type="pathway">
    <text evidence="1 7">Cell wall biogenesis; peptidoglycan biosynthesis.</text>
</comment>
<keyword evidence="6 7" id="KW-0961">Cell wall biogenesis/degradation</keyword>
<dbReference type="Pfam" id="PF03734">
    <property type="entry name" value="YkuD"/>
    <property type="match status" value="1"/>
</dbReference>
<evidence type="ECO:0000256" key="8">
    <source>
        <dbReference type="SAM" id="SignalP"/>
    </source>
</evidence>
<feature type="domain" description="L,D-TPase catalytic" evidence="9">
    <location>
        <begin position="241"/>
        <end position="362"/>
    </location>
</feature>
<dbReference type="InterPro" id="IPR041280">
    <property type="entry name" value="Big_10"/>
</dbReference>
<organism evidence="10 11">
    <name type="scientific">Amycolatopsis minnesotensis</name>
    <dbReference type="NCBI Taxonomy" id="337894"/>
    <lineage>
        <taxon>Bacteria</taxon>
        <taxon>Bacillati</taxon>
        <taxon>Actinomycetota</taxon>
        <taxon>Actinomycetes</taxon>
        <taxon>Pseudonocardiales</taxon>
        <taxon>Pseudonocardiaceae</taxon>
        <taxon>Amycolatopsis</taxon>
    </lineage>
</organism>
<dbReference type="InterPro" id="IPR005490">
    <property type="entry name" value="LD_TPept_cat_dom"/>
</dbReference>
<keyword evidence="3 7" id="KW-0133">Cell shape</keyword>
<dbReference type="CDD" id="cd16913">
    <property type="entry name" value="YkuD_like"/>
    <property type="match status" value="1"/>
</dbReference>
<evidence type="ECO:0000256" key="2">
    <source>
        <dbReference type="ARBA" id="ARBA00022679"/>
    </source>
</evidence>
<keyword evidence="8" id="KW-0732">Signal</keyword>
<comment type="caution">
    <text evidence="10">The sequence shown here is derived from an EMBL/GenBank/DDBJ whole genome shotgun (WGS) entry which is preliminary data.</text>
</comment>
<keyword evidence="5" id="KW-0012">Acyltransferase</keyword>
<feature type="active site" description="Nucleophile" evidence="7">
    <location>
        <position position="338"/>
    </location>
</feature>
<dbReference type="SUPFAM" id="SSF141523">
    <property type="entry name" value="L,D-transpeptidase catalytic domain-like"/>
    <property type="match status" value="1"/>
</dbReference>